<evidence type="ECO:0000256" key="1">
    <source>
        <dbReference type="SAM" id="MobiDB-lite"/>
    </source>
</evidence>
<dbReference type="Proteomes" id="UP001446871">
    <property type="component" value="Unassembled WGS sequence"/>
</dbReference>
<evidence type="ECO:0000313" key="2">
    <source>
        <dbReference type="EMBL" id="KAK8077011.1"/>
    </source>
</evidence>
<feature type="region of interest" description="Disordered" evidence="1">
    <location>
        <begin position="111"/>
        <end position="136"/>
    </location>
</feature>
<sequence>MESGTDIRAGHTTPRHPRLILHPKMHEDSYTVAAYLGMDDVDMLARTVFVPRVVQITRLLYPLLENPHERESIEKVFQKFREEGSDYEFRAGQAESVADVSKLLCRCALGEEDESDNEEDRSDSEEDGSDSEEYVTDTKPLAIRSLLVLAFHLLRDDSSAPRSEFQGSDGLDMTSAELDGLVEDVYDVVDGIAEGGPEVTSKRKREEENPTESFEVAQAEVTRLIPESSWSTEGIRPKIRHYPEFDEHEFEKYCRIVVLVRYCAREMLQLAEASRALEADAPRQAGIMFPEGRSGTDNYKRFFFSNSYLAPSDLPVGEGHKPWWMREHSRSG</sequence>
<name>A0ABR1W0J1_9PEZI</name>
<keyword evidence="3" id="KW-1185">Reference proteome</keyword>
<comment type="caution">
    <text evidence="2">The sequence shown here is derived from an EMBL/GenBank/DDBJ whole genome shotgun (WGS) entry which is preliminary data.</text>
</comment>
<proteinExistence type="predicted"/>
<protein>
    <submittedName>
        <fullName evidence="2">Uncharacterized protein</fullName>
    </submittedName>
</protein>
<organism evidence="2 3">
    <name type="scientific">Apiospora saccharicola</name>
    <dbReference type="NCBI Taxonomy" id="335842"/>
    <lineage>
        <taxon>Eukaryota</taxon>
        <taxon>Fungi</taxon>
        <taxon>Dikarya</taxon>
        <taxon>Ascomycota</taxon>
        <taxon>Pezizomycotina</taxon>
        <taxon>Sordariomycetes</taxon>
        <taxon>Xylariomycetidae</taxon>
        <taxon>Amphisphaeriales</taxon>
        <taxon>Apiosporaceae</taxon>
        <taxon>Apiospora</taxon>
    </lineage>
</organism>
<reference evidence="2 3" key="1">
    <citation type="submission" date="2023-01" db="EMBL/GenBank/DDBJ databases">
        <title>Analysis of 21 Apiospora genomes using comparative genomics revels a genus with tremendous synthesis potential of carbohydrate active enzymes and secondary metabolites.</title>
        <authorList>
            <person name="Sorensen T."/>
        </authorList>
    </citation>
    <scope>NUCLEOTIDE SEQUENCE [LARGE SCALE GENOMIC DNA]</scope>
    <source>
        <strain evidence="2 3">CBS 83171</strain>
    </source>
</reference>
<accession>A0ABR1W0J1</accession>
<dbReference type="EMBL" id="JAQQWM010000002">
    <property type="protein sequence ID" value="KAK8077011.1"/>
    <property type="molecule type" value="Genomic_DNA"/>
</dbReference>
<evidence type="ECO:0000313" key="3">
    <source>
        <dbReference type="Proteomes" id="UP001446871"/>
    </source>
</evidence>
<feature type="compositionally biased region" description="Acidic residues" evidence="1">
    <location>
        <begin position="111"/>
        <end position="135"/>
    </location>
</feature>
<gene>
    <name evidence="2" type="ORF">PG996_003181</name>
</gene>